<evidence type="ECO:0000256" key="1">
    <source>
        <dbReference type="PROSITE-ProRule" id="PRU00464"/>
    </source>
</evidence>
<comment type="caution">
    <text evidence="1">Lacks conserved residue(s) required for the propagation of feature annotation.</text>
</comment>
<dbReference type="Pfam" id="PF01230">
    <property type="entry name" value="HIT"/>
    <property type="match status" value="1"/>
</dbReference>
<proteinExistence type="predicted"/>
<dbReference type="InterPro" id="IPR036265">
    <property type="entry name" value="HIT-like_sf"/>
</dbReference>
<reference evidence="3 4" key="1">
    <citation type="journal article" date="2016" name="Nat. Commun.">
        <title>Thousands of microbial genomes shed light on interconnected biogeochemical processes in an aquifer system.</title>
        <authorList>
            <person name="Anantharaman K."/>
            <person name="Brown C.T."/>
            <person name="Hug L.A."/>
            <person name="Sharon I."/>
            <person name="Castelle C.J."/>
            <person name="Probst A.J."/>
            <person name="Thomas B.C."/>
            <person name="Singh A."/>
            <person name="Wilkins M.J."/>
            <person name="Karaoz U."/>
            <person name="Brodie E.L."/>
            <person name="Williams K.H."/>
            <person name="Hubbard S.S."/>
            <person name="Banfield J.F."/>
        </authorList>
    </citation>
    <scope>NUCLEOTIDE SEQUENCE [LARGE SCALE GENOMIC DNA]</scope>
</reference>
<feature type="domain" description="HIT" evidence="2">
    <location>
        <begin position="1"/>
        <end position="115"/>
    </location>
</feature>
<protein>
    <recommendedName>
        <fullName evidence="2">HIT domain-containing protein</fullName>
    </recommendedName>
</protein>
<organism evidence="3 4">
    <name type="scientific">Candidatus Doudnabacteria bacterium RIFCSPHIGHO2_01_52_17</name>
    <dbReference type="NCBI Taxonomy" id="1817820"/>
    <lineage>
        <taxon>Bacteria</taxon>
        <taxon>Candidatus Doudnaibacteriota</taxon>
    </lineage>
</organism>
<dbReference type="GO" id="GO:0003824">
    <property type="term" value="F:catalytic activity"/>
    <property type="evidence" value="ECO:0007669"/>
    <property type="project" value="InterPro"/>
</dbReference>
<gene>
    <name evidence="3" type="ORF">A3K06_03160</name>
</gene>
<dbReference type="SUPFAM" id="SSF54197">
    <property type="entry name" value="HIT-like"/>
    <property type="match status" value="1"/>
</dbReference>
<evidence type="ECO:0000259" key="2">
    <source>
        <dbReference type="PROSITE" id="PS51084"/>
    </source>
</evidence>
<dbReference type="InterPro" id="IPR011146">
    <property type="entry name" value="HIT-like"/>
</dbReference>
<comment type="caution">
    <text evidence="3">The sequence shown here is derived from an EMBL/GenBank/DDBJ whole genome shotgun (WGS) entry which is preliminary data.</text>
</comment>
<dbReference type="AlphaFoldDB" id="A0A1F5NCG0"/>
<evidence type="ECO:0000313" key="3">
    <source>
        <dbReference type="EMBL" id="OGE75262.1"/>
    </source>
</evidence>
<dbReference type="EMBL" id="MFEG01000032">
    <property type="protein sequence ID" value="OGE75262.1"/>
    <property type="molecule type" value="Genomic_DNA"/>
</dbReference>
<dbReference type="PROSITE" id="PS51084">
    <property type="entry name" value="HIT_2"/>
    <property type="match status" value="1"/>
</dbReference>
<accession>A0A1F5NCG0</accession>
<dbReference type="Gene3D" id="3.30.428.10">
    <property type="entry name" value="HIT-like"/>
    <property type="match status" value="1"/>
</dbReference>
<sequence>MHTLQKSNLIFETPFWEVTLHRDQRYLGRAVVMLKRRCEDLSGLTQKELLGFFEVVQKLEGFVKKTFTATMYNWACLMNDVYRTKPYAPQVHWHFIPRYDHPVEFAGKVFGDPNFGNRSLPPIPENQVAVATDVFEKILTEFRKMSALGPQPKN</sequence>
<evidence type="ECO:0000313" key="4">
    <source>
        <dbReference type="Proteomes" id="UP000176547"/>
    </source>
</evidence>
<name>A0A1F5NCG0_9BACT</name>
<dbReference type="Proteomes" id="UP000176547">
    <property type="component" value="Unassembled WGS sequence"/>
</dbReference>